<keyword evidence="2" id="KW-0812">Transmembrane</keyword>
<dbReference type="SMART" id="SM00267">
    <property type="entry name" value="GGDEF"/>
    <property type="match status" value="1"/>
</dbReference>
<gene>
    <name evidence="4" type="primary">adrA_2</name>
    <name evidence="4" type="ORF">Vspart_01115</name>
</gene>
<dbReference type="Pfam" id="PF20966">
    <property type="entry name" value="MASE6"/>
    <property type="match status" value="1"/>
</dbReference>
<dbReference type="Pfam" id="PF00990">
    <property type="entry name" value="GGDEF"/>
    <property type="match status" value="1"/>
</dbReference>
<evidence type="ECO:0000259" key="3">
    <source>
        <dbReference type="PROSITE" id="PS50887"/>
    </source>
</evidence>
<protein>
    <recommendedName>
        <fullName evidence="1">diguanylate cyclase</fullName>
        <ecNumber evidence="1">2.7.7.65</ecNumber>
    </recommendedName>
</protein>
<dbReference type="InterPro" id="IPR048435">
    <property type="entry name" value="MASE6"/>
</dbReference>
<name>A0ABX6QY06_9VIBR</name>
<dbReference type="GO" id="GO:0052621">
    <property type="term" value="F:diguanylate cyclase activity"/>
    <property type="evidence" value="ECO:0007669"/>
    <property type="project" value="UniProtKB-EC"/>
</dbReference>
<keyword evidence="4" id="KW-0808">Transferase</keyword>
<keyword evidence="2" id="KW-0472">Membrane</keyword>
<evidence type="ECO:0000256" key="2">
    <source>
        <dbReference type="SAM" id="Phobius"/>
    </source>
</evidence>
<proteinExistence type="predicted"/>
<dbReference type="EC" id="2.7.7.65" evidence="1"/>
<dbReference type="NCBIfam" id="TIGR00254">
    <property type="entry name" value="GGDEF"/>
    <property type="match status" value="1"/>
</dbReference>
<feature type="domain" description="GGDEF" evidence="3">
    <location>
        <begin position="218"/>
        <end position="346"/>
    </location>
</feature>
<feature type="transmembrane region" description="Helical" evidence="2">
    <location>
        <begin position="149"/>
        <end position="173"/>
    </location>
</feature>
<evidence type="ECO:0000313" key="5">
    <source>
        <dbReference type="Proteomes" id="UP000515264"/>
    </source>
</evidence>
<dbReference type="PANTHER" id="PTHR45138">
    <property type="entry name" value="REGULATORY COMPONENTS OF SENSORY TRANSDUCTION SYSTEM"/>
    <property type="match status" value="1"/>
</dbReference>
<evidence type="ECO:0000313" key="4">
    <source>
        <dbReference type="EMBL" id="QMV13870.1"/>
    </source>
</evidence>
<keyword evidence="4" id="KW-0548">Nucleotidyltransferase</keyword>
<dbReference type="PROSITE" id="PS50887">
    <property type="entry name" value="GGDEF"/>
    <property type="match status" value="1"/>
</dbReference>
<keyword evidence="2" id="KW-1133">Transmembrane helix</keyword>
<organism evidence="4 5">
    <name type="scientific">Vibrio spartinae</name>
    <dbReference type="NCBI Taxonomy" id="1918945"/>
    <lineage>
        <taxon>Bacteria</taxon>
        <taxon>Pseudomonadati</taxon>
        <taxon>Pseudomonadota</taxon>
        <taxon>Gammaproteobacteria</taxon>
        <taxon>Vibrionales</taxon>
        <taxon>Vibrionaceae</taxon>
        <taxon>Vibrio</taxon>
    </lineage>
</organism>
<dbReference type="RefSeq" id="WP_182288359.1">
    <property type="nucleotide sequence ID" value="NZ_CP046268.1"/>
</dbReference>
<dbReference type="InterPro" id="IPR000160">
    <property type="entry name" value="GGDEF_dom"/>
</dbReference>
<dbReference type="EMBL" id="CP046268">
    <property type="protein sequence ID" value="QMV13870.1"/>
    <property type="molecule type" value="Genomic_DNA"/>
</dbReference>
<feature type="transmembrane region" description="Helical" evidence="2">
    <location>
        <begin position="78"/>
        <end position="97"/>
    </location>
</feature>
<dbReference type="InterPro" id="IPR050469">
    <property type="entry name" value="Diguanylate_Cyclase"/>
</dbReference>
<reference evidence="4 5" key="1">
    <citation type="journal article" date="2020" name="J. Nat. Prod.">
        <title>Genomics-Metabolomics Profiling Disclosed Marine Vibrio spartinae 3.6 as a Producer of a New Branched Side Chain Prodigiosin.</title>
        <authorList>
            <person name="Vitale G.A."/>
            <person name="Sciarretta M."/>
            <person name="Palma Esposito F."/>
            <person name="January G.G."/>
            <person name="Giaccio M."/>
            <person name="Bunk B."/>
            <person name="Sproer C."/>
            <person name="Bajerski F."/>
            <person name="Power D."/>
            <person name="Festa C."/>
            <person name="Monti M.C."/>
            <person name="D'Auria M.V."/>
            <person name="de Pascale D."/>
        </authorList>
    </citation>
    <scope>NUCLEOTIDE SEQUENCE [LARGE SCALE GENOMIC DNA]</scope>
    <source>
        <strain evidence="4 5">3.6</strain>
    </source>
</reference>
<feature type="transmembrane region" description="Helical" evidence="2">
    <location>
        <begin position="51"/>
        <end position="71"/>
    </location>
</feature>
<sequence>MIVNGLEKWLGVGRADSEFRESSFIFISLTVLTLILTFFVCYNVFVIPSRLLAAIEAIGVLFCLFSYYFLWQSRDPRVAAIILVSVMTSISLLFILGTGNDEFALAFCFLTPVIAIFILGYKLGSLFSLANFIFVAYICITYMDNWSPVYFDTISFVHLTTIYFFLFSVSYFYDAGRRRTMVLLEESNRQLQALSNTDGLTNISNRRFMEKLLLDSQVGQWVAIIDIDDFKQVNDVYGHEVGDKVLVSIANILKVSVQGIGHVGRWGGEEFLVLFTDATEDVIESHIHQCQKSITDYDFGIGRSVTISCGIAPHLDSFNTSTFSHADEALYRAKTSGKNCFRFSVAHKFTENPIQYQ</sequence>
<evidence type="ECO:0000256" key="1">
    <source>
        <dbReference type="ARBA" id="ARBA00012528"/>
    </source>
</evidence>
<feature type="transmembrane region" description="Helical" evidence="2">
    <location>
        <begin position="126"/>
        <end position="143"/>
    </location>
</feature>
<feature type="transmembrane region" description="Helical" evidence="2">
    <location>
        <begin position="24"/>
        <end position="45"/>
    </location>
</feature>
<feature type="transmembrane region" description="Helical" evidence="2">
    <location>
        <begin position="103"/>
        <end position="121"/>
    </location>
</feature>
<dbReference type="PANTHER" id="PTHR45138:SF24">
    <property type="entry name" value="DIGUANYLATE CYCLASE DGCC-RELATED"/>
    <property type="match status" value="1"/>
</dbReference>
<dbReference type="InterPro" id="IPR043128">
    <property type="entry name" value="Rev_trsase/Diguanyl_cyclase"/>
</dbReference>
<dbReference type="CDD" id="cd01949">
    <property type="entry name" value="GGDEF"/>
    <property type="match status" value="1"/>
</dbReference>
<keyword evidence="5" id="KW-1185">Reference proteome</keyword>
<dbReference type="SUPFAM" id="SSF55073">
    <property type="entry name" value="Nucleotide cyclase"/>
    <property type="match status" value="1"/>
</dbReference>
<dbReference type="Gene3D" id="3.30.70.270">
    <property type="match status" value="1"/>
</dbReference>
<dbReference type="InterPro" id="IPR029787">
    <property type="entry name" value="Nucleotide_cyclase"/>
</dbReference>
<accession>A0ABX6QY06</accession>
<dbReference type="Proteomes" id="UP000515264">
    <property type="component" value="Chromosome 1"/>
</dbReference>